<dbReference type="InterPro" id="IPR041664">
    <property type="entry name" value="AAA_16"/>
</dbReference>
<accession>A0A9Q0M0E5</accession>
<evidence type="ECO:0000256" key="4">
    <source>
        <dbReference type="ARBA" id="ARBA00022603"/>
    </source>
</evidence>
<dbReference type="Pfam" id="PF13191">
    <property type="entry name" value="AAA_16"/>
    <property type="match status" value="1"/>
</dbReference>
<feature type="domain" description="AAA+ ATPase" evidence="14">
    <location>
        <begin position="79"/>
        <end position="232"/>
    </location>
</feature>
<dbReference type="GO" id="GO:0003688">
    <property type="term" value="F:DNA replication origin binding"/>
    <property type="evidence" value="ECO:0007669"/>
    <property type="project" value="TreeGrafter"/>
</dbReference>
<comment type="catalytic activity">
    <reaction evidence="1 12">
        <text>guanosine(46) in tRNA + S-adenosyl-L-methionine = N(7)-methylguanosine(46) in tRNA + S-adenosyl-L-homocysteine</text>
        <dbReference type="Rhea" id="RHEA:42708"/>
        <dbReference type="Rhea" id="RHEA-COMP:10188"/>
        <dbReference type="Rhea" id="RHEA-COMP:10189"/>
        <dbReference type="ChEBI" id="CHEBI:57856"/>
        <dbReference type="ChEBI" id="CHEBI:59789"/>
        <dbReference type="ChEBI" id="CHEBI:74269"/>
        <dbReference type="ChEBI" id="CHEBI:74480"/>
        <dbReference type="EC" id="2.1.1.33"/>
    </reaction>
</comment>
<keyword evidence="9 12" id="KW-0694">RNA-binding</keyword>
<dbReference type="InterPro" id="IPR054425">
    <property type="entry name" value="Cdc6_ORC1-like_ATPase_lid"/>
</dbReference>
<comment type="pathway">
    <text evidence="11 12">tRNA modification; N(7)-methylguanine-tRNA biosynthesis.</text>
</comment>
<reference evidence="15" key="1">
    <citation type="submission" date="2022-12" db="EMBL/GenBank/DDBJ databases">
        <title>Genome assemblies of Blomia tropicalis.</title>
        <authorList>
            <person name="Cui Y."/>
        </authorList>
    </citation>
    <scope>NUCLEOTIDE SEQUENCE</scope>
    <source>
        <tissue evidence="15">Adult mites</tissue>
    </source>
</reference>
<proteinExistence type="inferred from homology"/>
<evidence type="ECO:0000256" key="12">
    <source>
        <dbReference type="HAMAP-Rule" id="MF_03055"/>
    </source>
</evidence>
<keyword evidence="16" id="KW-1185">Reference proteome</keyword>
<feature type="binding site" evidence="12">
    <location>
        <begin position="613"/>
        <end position="614"/>
    </location>
    <ligand>
        <name>S-adenosyl-L-methionine</name>
        <dbReference type="ChEBI" id="CHEBI:59789"/>
    </ligand>
</feature>
<dbReference type="PANTHER" id="PTHR10763:SF26">
    <property type="entry name" value="CELL DIVISION CONTROL PROTEIN 6 HOMOLOG"/>
    <property type="match status" value="1"/>
</dbReference>
<dbReference type="NCBIfam" id="TIGR00091">
    <property type="entry name" value="tRNA (guanosine(46)-N7)-methyltransferase TrmB"/>
    <property type="match status" value="1"/>
</dbReference>
<feature type="binding site" evidence="12">
    <location>
        <position position="557"/>
    </location>
    <ligand>
        <name>S-adenosyl-L-methionine</name>
        <dbReference type="ChEBI" id="CHEBI:59789"/>
    </ligand>
</feature>
<dbReference type="GO" id="GO:0106143">
    <property type="term" value="C:tRNA (m7G46) methyltransferase complex"/>
    <property type="evidence" value="ECO:0007669"/>
    <property type="project" value="UniProtKB-ARBA"/>
</dbReference>
<evidence type="ECO:0000256" key="3">
    <source>
        <dbReference type="ARBA" id="ARBA00022555"/>
    </source>
</evidence>
<keyword evidence="5 12" id="KW-0808">Transferase</keyword>
<dbReference type="GO" id="GO:0005634">
    <property type="term" value="C:nucleus"/>
    <property type="evidence" value="ECO:0007669"/>
    <property type="project" value="UniProtKB-SubCell"/>
</dbReference>
<evidence type="ECO:0000256" key="5">
    <source>
        <dbReference type="ARBA" id="ARBA00022679"/>
    </source>
</evidence>
<evidence type="ECO:0000259" key="14">
    <source>
        <dbReference type="SMART" id="SM00382"/>
    </source>
</evidence>
<dbReference type="GO" id="GO:0008176">
    <property type="term" value="F:tRNA (guanine(46)-N7)-methyltransferase activity"/>
    <property type="evidence" value="ECO:0007669"/>
    <property type="project" value="UniProtKB-UniRule"/>
</dbReference>
<evidence type="ECO:0000313" key="16">
    <source>
        <dbReference type="Proteomes" id="UP001142055"/>
    </source>
</evidence>
<keyword evidence="4 12" id="KW-0489">Methyltransferase</keyword>
<organism evidence="15 16">
    <name type="scientific">Blomia tropicalis</name>
    <name type="common">Mite</name>
    <dbReference type="NCBI Taxonomy" id="40697"/>
    <lineage>
        <taxon>Eukaryota</taxon>
        <taxon>Metazoa</taxon>
        <taxon>Ecdysozoa</taxon>
        <taxon>Arthropoda</taxon>
        <taxon>Chelicerata</taxon>
        <taxon>Arachnida</taxon>
        <taxon>Acari</taxon>
        <taxon>Acariformes</taxon>
        <taxon>Sarcoptiformes</taxon>
        <taxon>Astigmata</taxon>
        <taxon>Glycyphagoidea</taxon>
        <taxon>Echimyopodidae</taxon>
        <taxon>Blomia</taxon>
    </lineage>
</organism>
<evidence type="ECO:0000256" key="2">
    <source>
        <dbReference type="ARBA" id="ARBA00004123"/>
    </source>
</evidence>
<dbReference type="GO" id="GO:0000049">
    <property type="term" value="F:tRNA binding"/>
    <property type="evidence" value="ECO:0007669"/>
    <property type="project" value="UniProtKB-UniRule"/>
</dbReference>
<dbReference type="Gene3D" id="3.40.50.300">
    <property type="entry name" value="P-loop containing nucleotide triphosphate hydrolases"/>
    <property type="match status" value="1"/>
</dbReference>
<dbReference type="CDD" id="cd02440">
    <property type="entry name" value="AdoMet_MTases"/>
    <property type="match status" value="1"/>
</dbReference>
<evidence type="ECO:0000256" key="6">
    <source>
        <dbReference type="ARBA" id="ARBA00022691"/>
    </source>
</evidence>
<dbReference type="InterPro" id="IPR050311">
    <property type="entry name" value="ORC1/CDC6"/>
</dbReference>
<feature type="binding site" evidence="12">
    <location>
        <position position="633"/>
    </location>
    <ligand>
        <name>S-adenosyl-L-methionine</name>
        <dbReference type="ChEBI" id="CHEBI:59789"/>
    </ligand>
</feature>
<dbReference type="GO" id="GO:0006270">
    <property type="term" value="P:DNA replication initiation"/>
    <property type="evidence" value="ECO:0007669"/>
    <property type="project" value="TreeGrafter"/>
</dbReference>
<keyword evidence="10 12" id="KW-0539">Nucleus</keyword>
<dbReference type="Pfam" id="PF02390">
    <property type="entry name" value="Methyltransf_4"/>
    <property type="match status" value="1"/>
</dbReference>
<feature type="compositionally biased region" description="Basic residues" evidence="13">
    <location>
        <begin position="1"/>
        <end position="12"/>
    </location>
</feature>
<dbReference type="HAMAP" id="MF_03055">
    <property type="entry name" value="tRNA_methyltr_TrmB_euk"/>
    <property type="match status" value="1"/>
</dbReference>
<dbReference type="InterPro" id="IPR025763">
    <property type="entry name" value="Trm8_euk"/>
</dbReference>
<dbReference type="GO" id="GO:0033314">
    <property type="term" value="P:mitotic DNA replication checkpoint signaling"/>
    <property type="evidence" value="ECO:0007669"/>
    <property type="project" value="TreeGrafter"/>
</dbReference>
<dbReference type="EC" id="2.1.1.33" evidence="12"/>
<evidence type="ECO:0000313" key="15">
    <source>
        <dbReference type="EMBL" id="KAJ6216661.1"/>
    </source>
</evidence>
<dbReference type="PANTHER" id="PTHR10763">
    <property type="entry name" value="CELL DIVISION CONTROL PROTEIN 6-RELATED"/>
    <property type="match status" value="1"/>
</dbReference>
<evidence type="ECO:0000256" key="8">
    <source>
        <dbReference type="ARBA" id="ARBA00022705"/>
    </source>
</evidence>
<protein>
    <recommendedName>
        <fullName evidence="12">tRNA (guanine-N(7)-)-methyltransferase</fullName>
        <ecNumber evidence="12">2.1.1.33</ecNumber>
    </recommendedName>
    <alternativeName>
        <fullName evidence="12">tRNA (guanine(46)-N(7))-methyltransferase</fullName>
    </alternativeName>
    <alternativeName>
        <fullName evidence="12">tRNA(m7G46)-methyltransferase</fullName>
    </alternativeName>
</protein>
<evidence type="ECO:0000256" key="7">
    <source>
        <dbReference type="ARBA" id="ARBA00022694"/>
    </source>
</evidence>
<comment type="subcellular location">
    <subcellularLocation>
        <location evidence="2 12">Nucleus</location>
    </subcellularLocation>
</comment>
<comment type="caution">
    <text evidence="15">The sequence shown here is derived from an EMBL/GenBank/DDBJ whole genome shotgun (WGS) entry which is preliminary data.</text>
</comment>
<dbReference type="PROSITE" id="PS51625">
    <property type="entry name" value="SAM_MT_TRMB"/>
    <property type="match status" value="1"/>
</dbReference>
<sequence>MTSPRKSTRTSRKLFDTPTKLKSTTPVKSTKKQAKPIIQSPFMKAKKVLTTSASASLVGRDDEFIKIFDLVRNSLEDRRSLAMYVSGPAGTGKTLTVNTVLQRLNEKLSFKLIQINCMSFETLANFYEIISTQFTGSSPKKARRNFDSNVNNDPMTKIKDSISQHKQMTILVLDEVDQLKSKNNEVLRNIFKLPSIIPNNLILIGISNALDFTAKMVWLKELDKSNFHELRFMPYNKEQIIKIIENRLQNSEEDENSTSVIDKLALDYCARKIASCSGDIRKALDVCRRAIELVEGASKKKGLARSLDFGVSPLKNTNQNNVGDENTLMNGSNHVDLSLMVKTLNKVYGGVVDKLDNETKVHLPSDQQLILVTMLLLLKIKSIRDVRLADCRQALTKICAKKAITTQGKSESDILTMCQLLADYGYLTVKNDTISGGCASPFGRSPGKLMINRTPSKRKPVVLSLRIDPNETEQLLSTFHKSILSNDTFRLIKMSQAELSSEISLPQKRNYRQRAHSNPIADHCINYPLNPSSIDWSLLYPEYDPQTSNGVEFLDIGCGYGGLLIELSPLFPDTLMLGMEIRVKVSDYVIDRVKALRSQYPGQYKNINCIRSNAMKYLPNYFRKAQLSKIFFLFPDPHFKKQKHKWRIISPQLLAEYAYLLKVDGKVYVATDVLDLYEWMCKHLEDHPLFERLLKNQEYSDPVVAKFELTEEGKKVKRNNGTIYTAIFRRLEDQFTT</sequence>
<keyword evidence="3 12" id="KW-0820">tRNA-binding</keyword>
<dbReference type="SUPFAM" id="SSF53335">
    <property type="entry name" value="S-adenosyl-L-methionine-dependent methyltransferases"/>
    <property type="match status" value="1"/>
</dbReference>
<dbReference type="InterPro" id="IPR015163">
    <property type="entry name" value="Cdc6_C"/>
</dbReference>
<dbReference type="FunFam" id="3.40.50.150:FF:000060">
    <property type="entry name" value="tRNA (guanine-N(7)-)-methyltransferase"/>
    <property type="match status" value="1"/>
</dbReference>
<evidence type="ECO:0000256" key="10">
    <source>
        <dbReference type="ARBA" id="ARBA00023242"/>
    </source>
</evidence>
<keyword evidence="6 12" id="KW-0949">S-adenosyl-L-methionine</keyword>
<dbReference type="SUPFAM" id="SSF52540">
    <property type="entry name" value="P-loop containing nucleoside triphosphate hydrolases"/>
    <property type="match status" value="1"/>
</dbReference>
<evidence type="ECO:0000256" key="11">
    <source>
        <dbReference type="ARBA" id="ARBA00060552"/>
    </source>
</evidence>
<dbReference type="Pfam" id="PF22606">
    <property type="entry name" value="Cdc6-ORC-like_ATPase_lid"/>
    <property type="match status" value="1"/>
</dbReference>
<dbReference type="InterPro" id="IPR027417">
    <property type="entry name" value="P-loop_NTPase"/>
</dbReference>
<dbReference type="EMBL" id="JAPWDV010000003">
    <property type="protein sequence ID" value="KAJ6216661.1"/>
    <property type="molecule type" value="Genomic_DNA"/>
</dbReference>
<feature type="binding site" evidence="12">
    <location>
        <begin position="710"/>
        <end position="712"/>
    </location>
    <ligand>
        <name>S-adenosyl-L-methionine</name>
        <dbReference type="ChEBI" id="CHEBI:59789"/>
    </ligand>
</feature>
<gene>
    <name evidence="15" type="ORF">RDWZM_007818</name>
</gene>
<dbReference type="InterPro" id="IPR029063">
    <property type="entry name" value="SAM-dependent_MTases_sf"/>
</dbReference>
<dbReference type="InterPro" id="IPR003593">
    <property type="entry name" value="AAA+_ATPase"/>
</dbReference>
<evidence type="ECO:0000256" key="13">
    <source>
        <dbReference type="SAM" id="MobiDB-lite"/>
    </source>
</evidence>
<evidence type="ECO:0000256" key="1">
    <source>
        <dbReference type="ARBA" id="ARBA00000142"/>
    </source>
</evidence>
<comment type="function">
    <text evidence="12">Catalyzes the formation of N(7)-methylguanine at position 46 (m7G46) in tRNA.</text>
</comment>
<dbReference type="AlphaFoldDB" id="A0A9Q0M0E5"/>
<dbReference type="SMART" id="SM00382">
    <property type="entry name" value="AAA"/>
    <property type="match status" value="1"/>
</dbReference>
<comment type="similarity">
    <text evidence="12">Belongs to the class I-like SAM-binding methyltransferase superfamily. TrmB family.</text>
</comment>
<keyword evidence="7 12" id="KW-0819">tRNA processing</keyword>
<dbReference type="Pfam" id="PF09079">
    <property type="entry name" value="WHD_Cdc6"/>
    <property type="match status" value="1"/>
</dbReference>
<dbReference type="Proteomes" id="UP001142055">
    <property type="component" value="Chromosome 3"/>
</dbReference>
<dbReference type="CDD" id="cd00009">
    <property type="entry name" value="AAA"/>
    <property type="match status" value="1"/>
</dbReference>
<keyword evidence="8" id="KW-0235">DNA replication</keyword>
<feature type="binding site" evidence="12">
    <location>
        <begin position="580"/>
        <end position="581"/>
    </location>
    <ligand>
        <name>S-adenosyl-L-methionine</name>
        <dbReference type="ChEBI" id="CHEBI:59789"/>
    </ligand>
</feature>
<feature type="region of interest" description="Disordered" evidence="13">
    <location>
        <begin position="1"/>
        <end position="33"/>
    </location>
</feature>
<feature type="active site" evidence="12">
    <location>
        <position position="636"/>
    </location>
</feature>
<dbReference type="Gene3D" id="1.10.8.60">
    <property type="match status" value="1"/>
</dbReference>
<name>A0A9Q0M0E5_BLOTA</name>
<dbReference type="Gene3D" id="3.40.50.150">
    <property type="entry name" value="Vaccinia Virus protein VP39"/>
    <property type="match status" value="1"/>
</dbReference>
<evidence type="ECO:0000256" key="9">
    <source>
        <dbReference type="ARBA" id="ARBA00022884"/>
    </source>
</evidence>
<dbReference type="InterPro" id="IPR003358">
    <property type="entry name" value="tRNA_(Gua-N-7)_MeTrfase_Trmb"/>
</dbReference>